<feature type="transmembrane region" description="Helical" evidence="11">
    <location>
        <begin position="310"/>
        <end position="332"/>
    </location>
</feature>
<organism evidence="12 13">
    <name type="scientific">Candidatus Marsarchaeota G2 archaeon ECH_B_SAG-M15</name>
    <dbReference type="NCBI Taxonomy" id="1978162"/>
    <lineage>
        <taxon>Archaea</taxon>
        <taxon>Candidatus Marsarchaeota</taxon>
        <taxon>Candidatus Marsarchaeota group 2</taxon>
    </lineage>
</organism>
<comment type="caution">
    <text evidence="12">The sequence shown here is derived from an EMBL/GenBank/DDBJ whole genome shotgun (WGS) entry which is preliminary data.</text>
</comment>
<dbReference type="PANTHER" id="PTHR34308">
    <property type="entry name" value="COBALAMIN BIOSYNTHESIS PROTEIN CBIB"/>
    <property type="match status" value="1"/>
</dbReference>
<dbReference type="InterPro" id="IPR004485">
    <property type="entry name" value="Cobalamin_biosynth_CobD/CbiB"/>
</dbReference>
<dbReference type="Pfam" id="PF03186">
    <property type="entry name" value="CobD_Cbib"/>
    <property type="match status" value="1"/>
</dbReference>
<dbReference type="GO" id="GO:0005886">
    <property type="term" value="C:plasma membrane"/>
    <property type="evidence" value="ECO:0007669"/>
    <property type="project" value="UniProtKB-SubCell"/>
</dbReference>
<gene>
    <name evidence="11" type="primary">cobD</name>
    <name evidence="12" type="ORF">B9Q08_04080</name>
</gene>
<dbReference type="AlphaFoldDB" id="A0A2R6AWG7"/>
<dbReference type="EMBL" id="NEXJ01000072">
    <property type="protein sequence ID" value="PSN90724.1"/>
    <property type="molecule type" value="Genomic_DNA"/>
</dbReference>
<dbReference type="GO" id="GO:0048472">
    <property type="term" value="F:threonine-phosphate decarboxylase activity"/>
    <property type="evidence" value="ECO:0007669"/>
    <property type="project" value="InterPro"/>
</dbReference>
<comment type="similarity">
    <text evidence="4 11">Belongs to the CobD/CbiB family.</text>
</comment>
<dbReference type="HAMAP" id="MF_00024">
    <property type="entry name" value="CobD_CbiB"/>
    <property type="match status" value="1"/>
</dbReference>
<dbReference type="PANTHER" id="PTHR34308:SF1">
    <property type="entry name" value="COBALAMIN BIOSYNTHESIS PROTEIN CBIB"/>
    <property type="match status" value="1"/>
</dbReference>
<keyword evidence="6 11" id="KW-1003">Cell membrane</keyword>
<dbReference type="GO" id="GO:0015420">
    <property type="term" value="F:ABC-type vitamin B12 transporter activity"/>
    <property type="evidence" value="ECO:0007669"/>
    <property type="project" value="UniProtKB-UniRule"/>
</dbReference>
<evidence type="ECO:0000256" key="11">
    <source>
        <dbReference type="HAMAP-Rule" id="MF_00024"/>
    </source>
</evidence>
<evidence type="ECO:0000256" key="1">
    <source>
        <dbReference type="ARBA" id="ARBA00003384"/>
    </source>
</evidence>
<evidence type="ECO:0000256" key="8">
    <source>
        <dbReference type="ARBA" id="ARBA00022692"/>
    </source>
</evidence>
<dbReference type="Proteomes" id="UP000240490">
    <property type="component" value="Unassembled WGS sequence"/>
</dbReference>
<name>A0A2R6AWG7_9ARCH</name>
<evidence type="ECO:0000256" key="5">
    <source>
        <dbReference type="ARBA" id="ARBA00016185"/>
    </source>
</evidence>
<evidence type="ECO:0000256" key="10">
    <source>
        <dbReference type="ARBA" id="ARBA00023136"/>
    </source>
</evidence>
<feature type="transmembrane region" description="Helical" evidence="11">
    <location>
        <begin position="70"/>
        <end position="91"/>
    </location>
</feature>
<comment type="subcellular location">
    <subcellularLocation>
        <location evidence="2 11">Cell membrane</location>
        <topology evidence="2 11">Multi-pass membrane protein</topology>
    </subcellularLocation>
</comment>
<evidence type="ECO:0000256" key="3">
    <source>
        <dbReference type="ARBA" id="ARBA00004953"/>
    </source>
</evidence>
<feature type="transmembrane region" description="Helical" evidence="11">
    <location>
        <begin position="179"/>
        <end position="196"/>
    </location>
</feature>
<keyword evidence="10 11" id="KW-0472">Membrane</keyword>
<keyword evidence="7 11" id="KW-0169">Cobalamin biosynthesis</keyword>
<dbReference type="GO" id="GO:0009236">
    <property type="term" value="P:cobalamin biosynthetic process"/>
    <property type="evidence" value="ECO:0007669"/>
    <property type="project" value="UniProtKB-UniRule"/>
</dbReference>
<dbReference type="NCBIfam" id="TIGR00380">
    <property type="entry name" value="cobal_cbiB"/>
    <property type="match status" value="1"/>
</dbReference>
<keyword evidence="9 11" id="KW-1133">Transmembrane helix</keyword>
<sequence>MTAHISRVAPGIRSVAPVLESWVIVLLIVSASFAADLLGEPPLRIHPVVLIGRMASFLDRKLRFTDRLRAAGVLLWVLCVVVPVALSAFLLRVLYSLGFVLVWFLVSVFLLKSSFTLFSMDRHVKPILESLRSGEIDDARRHLQLIVRRPTADLDTGLICSAVVESVAEGLVDGTCSPLLFFSVLGVLGALGYRAVNTLDSMVGYTSPEYLEIGWFSAKADTAANYLTARLVGILTVIAAYILGLNARGSWVTFRRDHSRTRSRNAGCPMAAFAGALNVRLEKRSEYVIGEGYGYPGIREVEASLKLMKLVTLLFTTLVAITFSLLMAGRYLRWWL</sequence>
<keyword evidence="8 11" id="KW-0812">Transmembrane</keyword>
<comment type="function">
    <text evidence="1 11">Converts cobyric acid to cobinamide by the addition of aminopropanol on the F carboxylic group.</text>
</comment>
<evidence type="ECO:0000256" key="7">
    <source>
        <dbReference type="ARBA" id="ARBA00022573"/>
    </source>
</evidence>
<dbReference type="NCBIfam" id="NF002281">
    <property type="entry name" value="PRK01209.2-5"/>
    <property type="match status" value="1"/>
</dbReference>
<evidence type="ECO:0000256" key="9">
    <source>
        <dbReference type="ARBA" id="ARBA00022989"/>
    </source>
</evidence>
<dbReference type="UniPathway" id="UPA00148"/>
<comment type="pathway">
    <text evidence="3 11">Cofactor biosynthesis; adenosylcobalamin biosynthesis.</text>
</comment>
<reference evidence="12 13" key="1">
    <citation type="submission" date="2017-04" db="EMBL/GenBank/DDBJ databases">
        <title>Novel microbial lineages endemic to geothermal iron-oxide mats fill important gaps in the evolutionary history of Archaea.</title>
        <authorList>
            <person name="Jay Z.J."/>
            <person name="Beam J.P."/>
            <person name="Dlakic M."/>
            <person name="Rusch D.B."/>
            <person name="Kozubal M.A."/>
            <person name="Inskeep W.P."/>
        </authorList>
    </citation>
    <scope>NUCLEOTIDE SEQUENCE [LARGE SCALE GENOMIC DNA]</scope>
    <source>
        <strain evidence="12">ECH_B_SAG-M15</strain>
    </source>
</reference>
<evidence type="ECO:0000256" key="4">
    <source>
        <dbReference type="ARBA" id="ARBA00006263"/>
    </source>
</evidence>
<evidence type="ECO:0000256" key="2">
    <source>
        <dbReference type="ARBA" id="ARBA00004651"/>
    </source>
</evidence>
<protein>
    <recommendedName>
        <fullName evidence="5 11">Probable cobalamin biosynthesis protein CobD</fullName>
    </recommendedName>
</protein>
<evidence type="ECO:0000256" key="6">
    <source>
        <dbReference type="ARBA" id="ARBA00022475"/>
    </source>
</evidence>
<feature type="transmembrane region" description="Helical" evidence="11">
    <location>
        <begin position="97"/>
        <end position="118"/>
    </location>
</feature>
<feature type="transmembrane region" description="Helical" evidence="11">
    <location>
        <begin position="231"/>
        <end position="254"/>
    </location>
</feature>
<proteinExistence type="inferred from homology"/>
<evidence type="ECO:0000313" key="13">
    <source>
        <dbReference type="Proteomes" id="UP000240490"/>
    </source>
</evidence>
<accession>A0A2R6AWG7</accession>
<evidence type="ECO:0000313" key="12">
    <source>
        <dbReference type="EMBL" id="PSN90724.1"/>
    </source>
</evidence>